<dbReference type="GO" id="GO:0008534">
    <property type="term" value="F:oxidized purine nucleobase lesion DNA N-glycosylase activity"/>
    <property type="evidence" value="ECO:0007669"/>
    <property type="project" value="UniProtKB-EC"/>
</dbReference>
<evidence type="ECO:0000256" key="2">
    <source>
        <dbReference type="ARBA" id="ARBA00001947"/>
    </source>
</evidence>
<evidence type="ECO:0000259" key="17">
    <source>
        <dbReference type="PROSITE" id="PS51068"/>
    </source>
</evidence>
<evidence type="ECO:0000256" key="6">
    <source>
        <dbReference type="ARBA" id="ARBA00022771"/>
    </source>
</evidence>
<dbReference type="SUPFAM" id="SSF81624">
    <property type="entry name" value="N-terminal domain of MutM-like DNA repair proteins"/>
    <property type="match status" value="1"/>
</dbReference>
<keyword evidence="10" id="KW-0234">DNA repair</keyword>
<dbReference type="PROSITE" id="PS51068">
    <property type="entry name" value="FPG_CAT"/>
    <property type="match status" value="1"/>
</dbReference>
<dbReference type="InterPro" id="IPR000214">
    <property type="entry name" value="Znf_DNA_glyclase/AP_lyase"/>
</dbReference>
<dbReference type="SUPFAM" id="SSF57716">
    <property type="entry name" value="Glucocorticoid receptor-like (DNA-binding domain)"/>
    <property type="match status" value="1"/>
</dbReference>
<organism evidence="18 19">
    <name type="scientific">Fodinibius sediminis</name>
    <dbReference type="NCBI Taxonomy" id="1214077"/>
    <lineage>
        <taxon>Bacteria</taxon>
        <taxon>Pseudomonadati</taxon>
        <taxon>Balneolota</taxon>
        <taxon>Balneolia</taxon>
        <taxon>Balneolales</taxon>
        <taxon>Balneolaceae</taxon>
        <taxon>Fodinibius</taxon>
    </lineage>
</organism>
<keyword evidence="5" id="KW-0227">DNA damage</keyword>
<dbReference type="InterPro" id="IPR012319">
    <property type="entry name" value="FPG_cat"/>
</dbReference>
<protein>
    <submittedName>
        <fullName evidence="18">Formamidopyrimidine-DNA glycosylase</fullName>
    </submittedName>
</protein>
<evidence type="ECO:0000256" key="1">
    <source>
        <dbReference type="ARBA" id="ARBA00001668"/>
    </source>
</evidence>
<dbReference type="PROSITE" id="PS01242">
    <property type="entry name" value="ZF_FPG_1"/>
    <property type="match status" value="1"/>
</dbReference>
<evidence type="ECO:0000259" key="16">
    <source>
        <dbReference type="PROSITE" id="PS51066"/>
    </source>
</evidence>
<evidence type="ECO:0000313" key="19">
    <source>
        <dbReference type="Proteomes" id="UP000317593"/>
    </source>
</evidence>
<dbReference type="InterPro" id="IPR010979">
    <property type="entry name" value="Ribosomal_uS13-like_H2TH"/>
</dbReference>
<dbReference type="GO" id="GO:0008270">
    <property type="term" value="F:zinc ion binding"/>
    <property type="evidence" value="ECO:0007669"/>
    <property type="project" value="UniProtKB-KW"/>
</dbReference>
<dbReference type="InterPro" id="IPR015887">
    <property type="entry name" value="DNA_glyclase_Znf_dom_DNA_BS"/>
</dbReference>
<dbReference type="GO" id="GO:0003684">
    <property type="term" value="F:damaged DNA binding"/>
    <property type="evidence" value="ECO:0007669"/>
    <property type="project" value="InterPro"/>
</dbReference>
<gene>
    <name evidence="18" type="ORF">SAMN06265218_10640</name>
</gene>
<dbReference type="InterPro" id="IPR015886">
    <property type="entry name" value="H2TH_FPG"/>
</dbReference>
<evidence type="ECO:0000256" key="13">
    <source>
        <dbReference type="ARBA" id="ARBA00023295"/>
    </source>
</evidence>
<sequence length="319" mass="36604">MLIHEHSAFSYYVDGLMTGSQNKAVNGQYLPAAHFQFKTMLFFAKLKPARNQLLFFMPELPEVRYFKKYIDATSLHKPIQRTRVHNPEVLRDLSSQKLQSCLKGVAFESTYAHGKYLFLQAGKSCQLVLHFGMTGRPVYYKTEDHTPDYPRAIMDFENGAHLAFDCMRMLGNISLTTDREHFLKDKKLGPDALRDLSDPETFLRLFEDKRGMIKTTLMDQHFIAGIGNVCSDEILFQSMMHPKKNIPTLGENELRTLHENVALVLETYVEAVPEYETIPDSFLFNYRSEGKECPRCGTAVEKIPVGSRSAYYCPDCQSR</sequence>
<evidence type="ECO:0000256" key="4">
    <source>
        <dbReference type="ARBA" id="ARBA00022723"/>
    </source>
</evidence>
<dbReference type="Gene3D" id="1.10.8.50">
    <property type="match status" value="1"/>
</dbReference>
<keyword evidence="11" id="KW-0456">Lyase</keyword>
<accession>A0A521CG87</accession>
<comment type="catalytic activity">
    <reaction evidence="14">
        <text>2'-deoxyribonucleotide-(2'-deoxyribose 5'-phosphate)-2'-deoxyribonucleotide-DNA = a 3'-end 2'-deoxyribonucleotide-(2,3-dehydro-2,3-deoxyribose 5'-phosphate)-DNA + a 5'-end 5'-phospho-2'-deoxyribonucleoside-DNA + H(+)</text>
        <dbReference type="Rhea" id="RHEA:66592"/>
        <dbReference type="Rhea" id="RHEA-COMP:13180"/>
        <dbReference type="Rhea" id="RHEA-COMP:16897"/>
        <dbReference type="Rhea" id="RHEA-COMP:17067"/>
        <dbReference type="ChEBI" id="CHEBI:15378"/>
        <dbReference type="ChEBI" id="CHEBI:136412"/>
        <dbReference type="ChEBI" id="CHEBI:157695"/>
        <dbReference type="ChEBI" id="CHEBI:167181"/>
        <dbReference type="EC" id="4.2.99.18"/>
    </reaction>
</comment>
<keyword evidence="6 15" id="KW-0863">Zinc-finger</keyword>
<dbReference type="PROSITE" id="PS51066">
    <property type="entry name" value="ZF_FPG_2"/>
    <property type="match status" value="1"/>
</dbReference>
<evidence type="ECO:0000256" key="15">
    <source>
        <dbReference type="PROSITE-ProRule" id="PRU00391"/>
    </source>
</evidence>
<keyword evidence="7" id="KW-0378">Hydrolase</keyword>
<dbReference type="Gene3D" id="3.20.190.10">
    <property type="entry name" value="MutM-like, N-terminal"/>
    <property type="match status" value="1"/>
</dbReference>
<feature type="domain" description="Formamidopyrimidine-DNA glycosylase catalytic" evidence="17">
    <location>
        <begin position="58"/>
        <end position="171"/>
    </location>
</feature>
<proteinExistence type="inferred from homology"/>
<evidence type="ECO:0000256" key="3">
    <source>
        <dbReference type="ARBA" id="ARBA00009409"/>
    </source>
</evidence>
<dbReference type="GO" id="GO:0006284">
    <property type="term" value="P:base-excision repair"/>
    <property type="evidence" value="ECO:0007669"/>
    <property type="project" value="InterPro"/>
</dbReference>
<evidence type="ECO:0000256" key="7">
    <source>
        <dbReference type="ARBA" id="ARBA00022801"/>
    </source>
</evidence>
<dbReference type="SMART" id="SM01232">
    <property type="entry name" value="H2TH"/>
    <property type="match status" value="1"/>
</dbReference>
<evidence type="ECO:0000256" key="11">
    <source>
        <dbReference type="ARBA" id="ARBA00023239"/>
    </source>
</evidence>
<keyword evidence="8" id="KW-0862">Zinc</keyword>
<dbReference type="SUPFAM" id="SSF46946">
    <property type="entry name" value="S13-like H2TH domain"/>
    <property type="match status" value="1"/>
</dbReference>
<dbReference type="Pfam" id="PF06827">
    <property type="entry name" value="zf-FPG_IleRS"/>
    <property type="match status" value="1"/>
</dbReference>
<feature type="domain" description="FPG-type" evidence="16">
    <location>
        <begin position="284"/>
        <end position="318"/>
    </location>
</feature>
<dbReference type="GO" id="GO:0140078">
    <property type="term" value="F:class I DNA-(apurinic or apyrimidinic site) endonuclease activity"/>
    <property type="evidence" value="ECO:0007669"/>
    <property type="project" value="UniProtKB-EC"/>
</dbReference>
<dbReference type="Pfam" id="PF01149">
    <property type="entry name" value="Fapy_DNA_glyco"/>
    <property type="match status" value="1"/>
</dbReference>
<dbReference type="InterPro" id="IPR010663">
    <property type="entry name" value="Znf_FPG/IleRS"/>
</dbReference>
<keyword evidence="4" id="KW-0479">Metal-binding</keyword>
<dbReference type="Pfam" id="PF06831">
    <property type="entry name" value="H2TH"/>
    <property type="match status" value="1"/>
</dbReference>
<evidence type="ECO:0000313" key="18">
    <source>
        <dbReference type="EMBL" id="SMO58457.1"/>
    </source>
</evidence>
<keyword evidence="12" id="KW-0511">Multifunctional enzyme</keyword>
<dbReference type="PANTHER" id="PTHR22993">
    <property type="entry name" value="FORMAMIDOPYRIMIDINE-DNA GLYCOSYLASE"/>
    <property type="match status" value="1"/>
</dbReference>
<dbReference type="SMART" id="SM00898">
    <property type="entry name" value="Fapy_DNA_glyco"/>
    <property type="match status" value="1"/>
</dbReference>
<evidence type="ECO:0000256" key="8">
    <source>
        <dbReference type="ARBA" id="ARBA00022833"/>
    </source>
</evidence>
<evidence type="ECO:0000256" key="10">
    <source>
        <dbReference type="ARBA" id="ARBA00023204"/>
    </source>
</evidence>
<reference evidence="18 19" key="1">
    <citation type="submission" date="2017-05" db="EMBL/GenBank/DDBJ databases">
        <authorList>
            <person name="Varghese N."/>
            <person name="Submissions S."/>
        </authorList>
    </citation>
    <scope>NUCLEOTIDE SEQUENCE [LARGE SCALE GENOMIC DNA]</scope>
    <source>
        <strain evidence="18 19">DSM 21194</strain>
    </source>
</reference>
<evidence type="ECO:0000256" key="14">
    <source>
        <dbReference type="ARBA" id="ARBA00044632"/>
    </source>
</evidence>
<keyword evidence="19" id="KW-1185">Reference proteome</keyword>
<comment type="cofactor">
    <cofactor evidence="2">
        <name>Zn(2+)</name>
        <dbReference type="ChEBI" id="CHEBI:29105"/>
    </cofactor>
</comment>
<dbReference type="PANTHER" id="PTHR22993:SF9">
    <property type="entry name" value="FORMAMIDOPYRIMIDINE-DNA GLYCOSYLASE"/>
    <property type="match status" value="1"/>
</dbReference>
<keyword evidence="9" id="KW-0238">DNA-binding</keyword>
<comment type="similarity">
    <text evidence="3">Belongs to the FPG family.</text>
</comment>
<dbReference type="InterPro" id="IPR035937">
    <property type="entry name" value="FPG_N"/>
</dbReference>
<dbReference type="AlphaFoldDB" id="A0A521CG87"/>
<dbReference type="EMBL" id="FXTH01000006">
    <property type="protein sequence ID" value="SMO58457.1"/>
    <property type="molecule type" value="Genomic_DNA"/>
</dbReference>
<comment type="catalytic activity">
    <reaction evidence="1">
        <text>Hydrolysis of DNA containing ring-opened 7-methylguanine residues, releasing 2,6-diamino-4-hydroxy-5-(N-methyl)formamidopyrimidine.</text>
        <dbReference type="EC" id="3.2.2.23"/>
    </reaction>
</comment>
<name>A0A521CG87_9BACT</name>
<evidence type="ECO:0000256" key="5">
    <source>
        <dbReference type="ARBA" id="ARBA00022763"/>
    </source>
</evidence>
<evidence type="ECO:0000256" key="9">
    <source>
        <dbReference type="ARBA" id="ARBA00023125"/>
    </source>
</evidence>
<dbReference type="Proteomes" id="UP000317593">
    <property type="component" value="Unassembled WGS sequence"/>
</dbReference>
<keyword evidence="13" id="KW-0326">Glycosidase</keyword>
<evidence type="ECO:0000256" key="12">
    <source>
        <dbReference type="ARBA" id="ARBA00023268"/>
    </source>
</evidence>